<keyword evidence="1" id="KW-0812">Transmembrane</keyword>
<dbReference type="InterPro" id="IPR025618">
    <property type="entry name" value="YtpI"/>
</dbReference>
<name>A0A198AJQ2_9BACL</name>
<dbReference type="AlphaFoldDB" id="A0A198AJQ2"/>
<accession>A0A198AJQ2</accession>
<sequence length="97" mass="11213">MHAIQLTLFILICLFLALTLFYSIRSRREPDAAKRGLYTARMNICMGLMLVLIAVTQIFFFSESSFRRIFGTVLVLIGVFNVFVGIRNHGHFDRLLR</sequence>
<organism evidence="2 3">
    <name type="scientific">Paenibacillus oryzisoli</name>
    <dbReference type="NCBI Taxonomy" id="1850517"/>
    <lineage>
        <taxon>Bacteria</taxon>
        <taxon>Bacillati</taxon>
        <taxon>Bacillota</taxon>
        <taxon>Bacilli</taxon>
        <taxon>Bacillales</taxon>
        <taxon>Paenibacillaceae</taxon>
        <taxon>Paenibacillus</taxon>
    </lineage>
</organism>
<dbReference type="OrthoDB" id="2990512at2"/>
<comment type="caution">
    <text evidence="2">The sequence shown here is derived from an EMBL/GenBank/DDBJ whole genome shotgun (WGS) entry which is preliminary data.</text>
</comment>
<evidence type="ECO:0008006" key="4">
    <source>
        <dbReference type="Google" id="ProtNLM"/>
    </source>
</evidence>
<evidence type="ECO:0000313" key="2">
    <source>
        <dbReference type="EMBL" id="OAS21276.1"/>
    </source>
</evidence>
<dbReference type="RefSeq" id="WP_068662849.1">
    <property type="nucleotide sequence ID" value="NZ_LYPB01000049.1"/>
</dbReference>
<gene>
    <name evidence="2" type="ORF">A8708_30840</name>
</gene>
<feature type="transmembrane region" description="Helical" evidence="1">
    <location>
        <begin position="68"/>
        <end position="86"/>
    </location>
</feature>
<keyword evidence="1" id="KW-0472">Membrane</keyword>
<evidence type="ECO:0000313" key="3">
    <source>
        <dbReference type="Proteomes" id="UP000078454"/>
    </source>
</evidence>
<feature type="transmembrane region" description="Helical" evidence="1">
    <location>
        <begin position="6"/>
        <end position="24"/>
    </location>
</feature>
<dbReference type="EMBL" id="LYPB01000049">
    <property type="protein sequence ID" value="OAS21276.1"/>
    <property type="molecule type" value="Genomic_DNA"/>
</dbReference>
<proteinExistence type="predicted"/>
<keyword evidence="3" id="KW-1185">Reference proteome</keyword>
<dbReference type="STRING" id="1850517.A8708_30840"/>
<reference evidence="2 3" key="1">
    <citation type="submission" date="2016-05" db="EMBL/GenBank/DDBJ databases">
        <title>Paenibacillus sp. 1ZS3-15 nov., isolated from the rhizosphere soil.</title>
        <authorList>
            <person name="Zhang X.X."/>
            <person name="Zhang J."/>
        </authorList>
    </citation>
    <scope>NUCLEOTIDE SEQUENCE [LARGE SCALE GENOMIC DNA]</scope>
    <source>
        <strain evidence="2 3">1ZS3-15</strain>
    </source>
</reference>
<keyword evidence="1" id="KW-1133">Transmembrane helix</keyword>
<feature type="transmembrane region" description="Helical" evidence="1">
    <location>
        <begin position="44"/>
        <end position="62"/>
    </location>
</feature>
<evidence type="ECO:0000256" key="1">
    <source>
        <dbReference type="SAM" id="Phobius"/>
    </source>
</evidence>
<dbReference type="Proteomes" id="UP000078454">
    <property type="component" value="Unassembled WGS sequence"/>
</dbReference>
<dbReference type="Pfam" id="PF14007">
    <property type="entry name" value="YtpI"/>
    <property type="match status" value="1"/>
</dbReference>
<protein>
    <recommendedName>
        <fullName evidence="4">YtpI-like protein</fullName>
    </recommendedName>
</protein>